<keyword evidence="2" id="KW-1185">Reference proteome</keyword>
<name>A0A1X0IX06_MYCRH</name>
<dbReference type="NCBIfam" id="NF046112">
    <property type="entry name" value="MSMEG_6209_Nter"/>
    <property type="match status" value="1"/>
</dbReference>
<sequence length="75" mass="8824">MMSGVERAEEQRQIDQVVSRLTESFPYVPDHIITETVDSTYRRFDDARIREFVPLFVERFCRATFVLQPAVEISV</sequence>
<dbReference type="OrthoDB" id="4277148at2"/>
<dbReference type="AlphaFoldDB" id="A0A1X0IX06"/>
<organism evidence="1 2">
    <name type="scientific">Mycolicibacterium rhodesiae</name>
    <name type="common">Mycobacterium rhodesiae</name>
    <dbReference type="NCBI Taxonomy" id="36814"/>
    <lineage>
        <taxon>Bacteria</taxon>
        <taxon>Bacillati</taxon>
        <taxon>Actinomycetota</taxon>
        <taxon>Actinomycetes</taxon>
        <taxon>Mycobacteriales</taxon>
        <taxon>Mycobacteriaceae</taxon>
        <taxon>Mycolicibacterium</taxon>
    </lineage>
</organism>
<protein>
    <submittedName>
        <fullName evidence="1">Uncharacterized protein</fullName>
    </submittedName>
</protein>
<evidence type="ECO:0000313" key="1">
    <source>
        <dbReference type="EMBL" id="ORB53785.1"/>
    </source>
</evidence>
<dbReference type="EMBL" id="MVIH01000004">
    <property type="protein sequence ID" value="ORB53785.1"/>
    <property type="molecule type" value="Genomic_DNA"/>
</dbReference>
<evidence type="ECO:0000313" key="2">
    <source>
        <dbReference type="Proteomes" id="UP000192534"/>
    </source>
</evidence>
<proteinExistence type="predicted"/>
<dbReference type="Proteomes" id="UP000192534">
    <property type="component" value="Unassembled WGS sequence"/>
</dbReference>
<dbReference type="Gene3D" id="1.10.8.1060">
    <property type="entry name" value="Corynebacterium glutamicum thioredoxin-dependent arsenate reductase, N-terminal domain"/>
    <property type="match status" value="1"/>
</dbReference>
<accession>A0A1X0IX06</accession>
<gene>
    <name evidence="1" type="ORF">BST42_10240</name>
</gene>
<reference evidence="1 2" key="1">
    <citation type="submission" date="2016-12" db="EMBL/GenBank/DDBJ databases">
        <title>The new phylogeny of genus Mycobacterium.</title>
        <authorList>
            <person name="Tortoli E."/>
            <person name="Trovato A."/>
            <person name="Cirillo D.M."/>
        </authorList>
    </citation>
    <scope>NUCLEOTIDE SEQUENCE [LARGE SCALE GENOMIC DNA]</scope>
    <source>
        <strain evidence="1 2">DSM 44223</strain>
    </source>
</reference>
<comment type="caution">
    <text evidence="1">The sequence shown here is derived from an EMBL/GenBank/DDBJ whole genome shotgun (WGS) entry which is preliminary data.</text>
</comment>